<evidence type="ECO:0000313" key="1">
    <source>
        <dbReference type="EMBL" id="KAJ7758183.1"/>
    </source>
</evidence>
<dbReference type="GO" id="GO:0005829">
    <property type="term" value="C:cytosol"/>
    <property type="evidence" value="ECO:0007669"/>
    <property type="project" value="TreeGrafter"/>
</dbReference>
<reference evidence="1" key="1">
    <citation type="submission" date="2023-03" db="EMBL/GenBank/DDBJ databases">
        <title>Massive genome expansion in bonnet fungi (Mycena s.s.) driven by repeated elements and novel gene families across ecological guilds.</title>
        <authorList>
            <consortium name="Lawrence Berkeley National Laboratory"/>
            <person name="Harder C.B."/>
            <person name="Miyauchi S."/>
            <person name="Viragh M."/>
            <person name="Kuo A."/>
            <person name="Thoen E."/>
            <person name="Andreopoulos B."/>
            <person name="Lu D."/>
            <person name="Skrede I."/>
            <person name="Drula E."/>
            <person name="Henrissat B."/>
            <person name="Morin E."/>
            <person name="Kohler A."/>
            <person name="Barry K."/>
            <person name="LaButti K."/>
            <person name="Morin E."/>
            <person name="Salamov A."/>
            <person name="Lipzen A."/>
            <person name="Mereny Z."/>
            <person name="Hegedus B."/>
            <person name="Baldrian P."/>
            <person name="Stursova M."/>
            <person name="Weitz H."/>
            <person name="Taylor A."/>
            <person name="Grigoriev I.V."/>
            <person name="Nagy L.G."/>
            <person name="Martin F."/>
            <person name="Kauserud H."/>
        </authorList>
    </citation>
    <scope>NUCLEOTIDE SEQUENCE</scope>
    <source>
        <strain evidence="1">CBHHK188m</strain>
    </source>
</reference>
<organism evidence="1 2">
    <name type="scientific">Mycena maculata</name>
    <dbReference type="NCBI Taxonomy" id="230809"/>
    <lineage>
        <taxon>Eukaryota</taxon>
        <taxon>Fungi</taxon>
        <taxon>Dikarya</taxon>
        <taxon>Basidiomycota</taxon>
        <taxon>Agaricomycotina</taxon>
        <taxon>Agaricomycetes</taxon>
        <taxon>Agaricomycetidae</taxon>
        <taxon>Agaricales</taxon>
        <taxon>Marasmiineae</taxon>
        <taxon>Mycenaceae</taxon>
        <taxon>Mycena</taxon>
    </lineage>
</organism>
<sequence length="148" mass="16089">MAWIVVTPFPGAVPTTPATPVTLDPVGRCSCICSDLFPPSRNNVERILALATPWPSITRTIWQDHARYLEMYMNPYPGLFYTGDSAARDVDGVAMLAEIESALIIHKGVAETAGLGPGVLKPLSVRKEAQGKSEHRVVARHPKRSNVV</sequence>
<dbReference type="PANTHER" id="PTHR24095">
    <property type="entry name" value="ACETYL-COENZYME A SYNTHETASE"/>
    <property type="match status" value="1"/>
</dbReference>
<gene>
    <name evidence="1" type="ORF">DFH07DRAFT_958528</name>
</gene>
<keyword evidence="2" id="KW-1185">Reference proteome</keyword>
<dbReference type="GO" id="GO:0006085">
    <property type="term" value="P:acetyl-CoA biosynthetic process"/>
    <property type="evidence" value="ECO:0007669"/>
    <property type="project" value="TreeGrafter"/>
</dbReference>
<protein>
    <submittedName>
        <fullName evidence="1">Uncharacterized protein</fullName>
    </submittedName>
</protein>
<dbReference type="SUPFAM" id="SSF56801">
    <property type="entry name" value="Acetyl-CoA synthetase-like"/>
    <property type="match status" value="1"/>
</dbReference>
<dbReference type="InterPro" id="IPR042099">
    <property type="entry name" value="ANL_N_sf"/>
</dbReference>
<dbReference type="GO" id="GO:0003987">
    <property type="term" value="F:acetate-CoA ligase activity"/>
    <property type="evidence" value="ECO:0007669"/>
    <property type="project" value="TreeGrafter"/>
</dbReference>
<dbReference type="Proteomes" id="UP001215280">
    <property type="component" value="Unassembled WGS sequence"/>
</dbReference>
<dbReference type="Gene3D" id="3.40.50.12780">
    <property type="entry name" value="N-terminal domain of ligase-like"/>
    <property type="match status" value="1"/>
</dbReference>
<comment type="caution">
    <text evidence="1">The sequence shown here is derived from an EMBL/GenBank/DDBJ whole genome shotgun (WGS) entry which is preliminary data.</text>
</comment>
<evidence type="ECO:0000313" key="2">
    <source>
        <dbReference type="Proteomes" id="UP001215280"/>
    </source>
</evidence>
<accession>A0AAD7J835</accession>
<dbReference type="PANTHER" id="PTHR24095:SF14">
    <property type="entry name" value="ACETYL-COENZYME A SYNTHETASE 1"/>
    <property type="match status" value="1"/>
</dbReference>
<dbReference type="EMBL" id="JARJLG010000056">
    <property type="protein sequence ID" value="KAJ7758183.1"/>
    <property type="molecule type" value="Genomic_DNA"/>
</dbReference>
<proteinExistence type="predicted"/>
<dbReference type="AlphaFoldDB" id="A0AAD7J835"/>
<name>A0AAD7J835_9AGAR</name>